<dbReference type="Gene3D" id="1.10.4040.10">
    <property type="entry name" value="Penicillinase repressor domain"/>
    <property type="match status" value="1"/>
</dbReference>
<dbReference type="Proteomes" id="UP000001868">
    <property type="component" value="Chromosome"/>
</dbReference>
<dbReference type="HOGENOM" id="CLU_119090_2_1_5"/>
<keyword evidence="3" id="KW-0238">DNA-binding</keyword>
<dbReference type="GO" id="GO:0045892">
    <property type="term" value="P:negative regulation of DNA-templated transcription"/>
    <property type="evidence" value="ECO:0007669"/>
    <property type="project" value="InterPro"/>
</dbReference>
<reference evidence="5 6" key="1">
    <citation type="journal article" date="2008" name="BMC Genomics">
        <title>Complete genome of Phenylobacterium zucineum - a novel facultative intracellular bacterium isolated from human erythroleukemia cell line K562.</title>
        <authorList>
            <person name="Luo Y."/>
            <person name="Xu X."/>
            <person name="Ding Z."/>
            <person name="Liu Z."/>
            <person name="Zhang B."/>
            <person name="Yan Z."/>
            <person name="Sun J."/>
            <person name="Hu S."/>
            <person name="Hu X."/>
        </authorList>
    </citation>
    <scope>NUCLEOTIDE SEQUENCE [LARGE SCALE GENOMIC DNA]</scope>
    <source>
        <strain evidence="5 6">HLK1</strain>
    </source>
</reference>
<dbReference type="InterPro" id="IPR005650">
    <property type="entry name" value="BlaI_family"/>
</dbReference>
<organism evidence="5 6">
    <name type="scientific">Phenylobacterium zucineum (strain HLK1)</name>
    <dbReference type="NCBI Taxonomy" id="450851"/>
    <lineage>
        <taxon>Bacteria</taxon>
        <taxon>Pseudomonadati</taxon>
        <taxon>Pseudomonadota</taxon>
        <taxon>Alphaproteobacteria</taxon>
        <taxon>Caulobacterales</taxon>
        <taxon>Caulobacteraceae</taxon>
        <taxon>Phenylobacterium</taxon>
    </lineage>
</organism>
<dbReference type="Pfam" id="PF03965">
    <property type="entry name" value="Penicillinase_R"/>
    <property type="match status" value="1"/>
</dbReference>
<dbReference type="Gene3D" id="1.10.10.10">
    <property type="entry name" value="Winged helix-like DNA-binding domain superfamily/Winged helix DNA-binding domain"/>
    <property type="match status" value="1"/>
</dbReference>
<dbReference type="InterPro" id="IPR036388">
    <property type="entry name" value="WH-like_DNA-bd_sf"/>
</dbReference>
<dbReference type="STRING" id="450851.PHZ_c2204"/>
<protein>
    <submittedName>
        <fullName evidence="5">Transcriptional regulator, BlaI family</fullName>
    </submittedName>
</protein>
<comment type="similarity">
    <text evidence="1">Belongs to the BlaI transcriptional regulatory family.</text>
</comment>
<name>B4RET9_PHEZH</name>
<evidence type="ECO:0000256" key="1">
    <source>
        <dbReference type="ARBA" id="ARBA00011046"/>
    </source>
</evidence>
<keyword evidence="4" id="KW-0804">Transcription</keyword>
<dbReference type="eggNOG" id="COG3682">
    <property type="taxonomic scope" value="Bacteria"/>
</dbReference>
<dbReference type="AlphaFoldDB" id="B4RET9"/>
<dbReference type="RefSeq" id="WP_012522756.1">
    <property type="nucleotide sequence ID" value="NC_011144.1"/>
</dbReference>
<evidence type="ECO:0000256" key="3">
    <source>
        <dbReference type="ARBA" id="ARBA00023125"/>
    </source>
</evidence>
<evidence type="ECO:0000313" key="5">
    <source>
        <dbReference type="EMBL" id="ACG78615.1"/>
    </source>
</evidence>
<dbReference type="EMBL" id="CP000747">
    <property type="protein sequence ID" value="ACG78615.1"/>
    <property type="molecule type" value="Genomic_DNA"/>
</dbReference>
<accession>B4RET9</accession>
<proteinExistence type="inferred from homology"/>
<sequence>MAPPRISAAESVIMEALWARGPLGAEEIVAEVAPGQGWGEATVRTLIARLIKKGAAASERTGARVVYAPRVSREAYVTAESQGLLDRLFGGQVAPLVAHFTRTTTLSSEDRARLRRLLDDLDAEEGE</sequence>
<dbReference type="InterPro" id="IPR036390">
    <property type="entry name" value="WH_DNA-bd_sf"/>
</dbReference>
<dbReference type="OrthoDB" id="279010at2"/>
<evidence type="ECO:0000313" key="6">
    <source>
        <dbReference type="Proteomes" id="UP000001868"/>
    </source>
</evidence>
<keyword evidence="2" id="KW-0805">Transcription regulation</keyword>
<dbReference type="KEGG" id="pzu:PHZ_c2204"/>
<evidence type="ECO:0000256" key="2">
    <source>
        <dbReference type="ARBA" id="ARBA00023015"/>
    </source>
</evidence>
<evidence type="ECO:0000256" key="4">
    <source>
        <dbReference type="ARBA" id="ARBA00023163"/>
    </source>
</evidence>
<dbReference type="SUPFAM" id="SSF46785">
    <property type="entry name" value="Winged helix' DNA-binding domain"/>
    <property type="match status" value="1"/>
</dbReference>
<dbReference type="GO" id="GO:0003677">
    <property type="term" value="F:DNA binding"/>
    <property type="evidence" value="ECO:0007669"/>
    <property type="project" value="UniProtKB-KW"/>
</dbReference>
<gene>
    <name evidence="5" type="ordered locus">PHZ_c2204</name>
</gene>
<dbReference type="PIRSF" id="PIRSF019455">
    <property type="entry name" value="CopR_AtkY"/>
    <property type="match status" value="1"/>
</dbReference>
<keyword evidence="6" id="KW-1185">Reference proteome</keyword>